<feature type="signal peptide" evidence="1">
    <location>
        <begin position="1"/>
        <end position="24"/>
    </location>
</feature>
<evidence type="ECO:0000313" key="2">
    <source>
        <dbReference type="EMBL" id="SHI52086.1"/>
    </source>
</evidence>
<dbReference type="InterPro" id="IPR025667">
    <property type="entry name" value="SprB_repeat"/>
</dbReference>
<evidence type="ECO:0000256" key="1">
    <source>
        <dbReference type="SAM" id="SignalP"/>
    </source>
</evidence>
<dbReference type="InterPro" id="IPR047589">
    <property type="entry name" value="DUF11_rpt"/>
</dbReference>
<dbReference type="OrthoDB" id="607469at2"/>
<dbReference type="PROSITE" id="PS50194">
    <property type="entry name" value="FILAMIN_REPEAT"/>
    <property type="match status" value="1"/>
</dbReference>
<dbReference type="EMBL" id="FQYK01000002">
    <property type="protein sequence ID" value="SHI52086.1"/>
    <property type="molecule type" value="Genomic_DNA"/>
</dbReference>
<name>A0A1M6BTL9_9FLAO</name>
<dbReference type="NCBIfam" id="TIGR04131">
    <property type="entry name" value="Bac_Flav_CTERM"/>
    <property type="match status" value="1"/>
</dbReference>
<sequence length="2746" mass="288718">MKKPTIKHTALVLLLLVLSLQMFAQNFVPFTPRFNQDLKGDIQLIGNNILGPDNNAFNDGSVYNHTVNMVYIDIDGDPSTFNSSSADLTIPNPGCYRIIHAGLYWGAVTEGAEPFTNVKFKGPTGGYNDIVGTVIFDANGTSVDAGDSFPYACFADVTNIVTGLANDLGTYTVANVSSAQGRTGDFGNNTGHSAGWSLYIVYEDPTLPGKSITSFDGFSAISIPGANPTLDIPVAGFRTVPAPAPVRANFAFATLEGDSPILGDQLLLNGLNLSTADRPATNFFNSSVTQLSALPVNNRNPNSTNTLGFDTGVMVVPNPANSVIANDATSATVRLETSGDTYFPYFFSLAVDIIEPYIVLTKIVEDAAGNDIGGQLVNLGDELNYILGFQNTGNDNATNLIIRDILPTNIVFNYPADIVSLPAGVTVQSYNPTTREIVFAVDNSIVEENDPVQEIRFKVTVVSTCSLLTDACSNIISNQAYSTYNGTLNPTFTISDDPSFNTNTGCLLTPGATNFLADIDCTFEEEVILCGASTVLTSGNGYDSYSWSTSPTGSPVIGTTQSITVTSTGTYYVWNTAVAPCQSTEQVFEVVTFGAGVTNPVIPYADQVVICPNDGKELPNIFLCGGNGPRLIETNITDTTSIIWEQLDESSCTAVSNPDCANEDASCTWNQVTTGPNFLADTAGQYRLTLNYDGGCFNQFYFNIYTNLLVPTVTSRDIYCTTSGEIVVGNVPSGYEYSIDGVNYQASNVFSVNTPGIYDVYIRQIGVDPNPCIFTVPDVQIRQTDFTVSTIITQPYCNGELGSVSVAANDVRPQYFFSISQGGTLVNSVGPITQNDYTFSNLNPGTYTIDVSTEDGCIHSEDIEIIEPPLLEATSALTKPLTCTDGEITVYPTGGTPPYFYFVNGSSAFQTTPIIPVSTAGVYDILVVDSNNCSAQTSITVEAVPAPDFTVSKTDIACSDQGDSGSITINVTNPNGNTLQYSIDNGTTFSNSNVFTGLADGTYDVVVQYSSGPDACVTSPQTITINTLATVTGTATLTSPYTCISDGVITVSGVSGGTAPYSYSLDGVNFQTGTTFSGLTDGTYTVTVQDSSGCAFIAAPITIDSLDPPTDMDFSNTPVSCPALTSDVTITGTTGGTTPLEYQIIAPSGAVTPYQSLNVFSGLSPDTYTFQVKDANECTYSETYTIAPLPPITVSTVITKDLDCTASPDGIITGNISGGTTPFTYAVSFNGGAYSGSNSVTGTTFTHTAATDGTYQFQITDANGCIAESGVQTINAISLPEILSVTQTQPILCSGDSNAAIEITINNSVGTAPFTFNVYNNTTSTDYGTQASGLSAGDYTITLTDANSCSDTETITISEPIPIDFALTKVDITCNNPGGSSLGSITIQNVTGGTTAFTYYITNNFGDVIPGSPYSAVSNEDHTFNIINFGTYTITAVDANGCSLSKQEVIASPPSDLLIDVTTTVPDCTSGGTAVVEAISAVGSGSYEFGILEFNTVPYTLTYFPSDVGFPNQRTFTNLTPGVVYTFVVHDLVTDCYYVKSADSAIAPASTLTSSVVPNNVVCQGENNGSVTFTIDNFDSTTTSVEYEIFTAYTNVSVSGPTSIAVTFGTPETITTPAPGTLAPGQYYIRFTESGTGSYDGCQSASAIFEIRESTELLEVNAYVDKPANCNPNSGIISAIASQGTPPYLYQITTSAIPPVATDPLWSSASTFNVDANSYYVHAQDAYGCIQSTPIIVLPSDPEPVITANVNNQCTVSEGDFAIDVTLTSAGIAPYSFSIDGGAFQNRTAPFTISDLSSGTHTVEVRDANNCGNIVTVDIEASLALTPSVTILPTCNNDDGEITITGSGGTGSYTYSISPNPASITLSGNVFSGVPSGTYVVTITDTVTSCSEDVTVVLPEALSPSITTTPSAITCFGANDGEFEISVSGYSGPYTYEVFDSSMVSVLGPIAANTSTNPQLVSGMSAGSFTVVLTETASPFCSATASVIIPSPSEPLALVISETSNVTCDDDKGTITATASGGWGNYQYELTGAATVAYSPNGTFTNLSAGSYTVNVMDAGGCIVSDNISLILPTPIDATINATPSMLTCFGDTNASITVSGVTGGQGSNYTYTLNMVTPVVSSSGPQTSPIFNGLGAGTYNVVVTDGYNCEFTTSNVTISQPTEVEASLVKATSQTCTTMATLTLSATGGTGIYEYSDTATFTNVIGTFVSSVTFSVSTGTFRYYVRDANGCSAQVSNSITNDPLPTLTVSLDTTNATISCAGDDNGVIIASAEGGLGNYVYTLQDTSGNPITPVTQDSPGVFTNLPVGNYQVQVDSGDCLVVSAVAPIDNAALPLDVSFNPIDVTCNGENDGILEITASGGSGFIKYAISPQLDQFFDLADVENLAPGNYDIVVQDELGCYVTYNFDIDQPAPLGFTYTILSEAPCDGDTTGSFSIEILGGEPPYSVSLDDVNYIQLPLGTTTYTFDNLEGGEKMVYVLDNSNCGGDSPFSIPLAEPIVLEPIADIDYECINDANNTNTVTNTVTVSVNSSIADTSVLEYALDGGPFATGTGVFENLSPGSHYIEVRHPNGCVQITDNGIPFEIETFQPLALAIADGGLNEIVASASGGAEPYEFLLNGQSFGNENTFLIFESADYTVTVIDANGCEVSASRFFEFIDVCIPNYFTPNGDGNLDEWGPGCAEQYQNLTFNIFDRYGRKVATLKIGDKWDGKYKGVELPSGDYWYVVKLNEPRDKREFVGHFTLYR</sequence>
<dbReference type="Pfam" id="PF13573">
    <property type="entry name" value="SprB"/>
    <property type="match status" value="7"/>
</dbReference>
<dbReference type="eggNOG" id="COG1572">
    <property type="taxonomic scope" value="Bacteria"/>
</dbReference>
<keyword evidence="1" id="KW-0732">Signal</keyword>
<feature type="chain" id="PRO_5009916143" evidence="1">
    <location>
        <begin position="25"/>
        <end position="2746"/>
    </location>
</feature>
<gene>
    <name evidence="2" type="ORF">SAMN05216261_0900</name>
</gene>
<dbReference type="Pfam" id="PF13585">
    <property type="entry name" value="CHU_C"/>
    <property type="match status" value="1"/>
</dbReference>
<evidence type="ECO:0000313" key="3">
    <source>
        <dbReference type="Proteomes" id="UP000184396"/>
    </source>
</evidence>
<dbReference type="RefSeq" id="WP_035106246.1">
    <property type="nucleotide sequence ID" value="NZ_ALIH01000006.1"/>
</dbReference>
<dbReference type="STRING" id="1178825.SAMN05216261_0900"/>
<accession>A0A1M6BTL9</accession>
<dbReference type="Proteomes" id="UP000184396">
    <property type="component" value="Unassembled WGS sequence"/>
</dbReference>
<dbReference type="InterPro" id="IPR026341">
    <property type="entry name" value="T9SS_type_B"/>
</dbReference>
<dbReference type="InterPro" id="IPR017868">
    <property type="entry name" value="Filamin/ABP280_repeat-like"/>
</dbReference>
<keyword evidence="3" id="KW-1185">Reference proteome</keyword>
<reference evidence="2 3" key="1">
    <citation type="submission" date="2016-11" db="EMBL/GenBank/DDBJ databases">
        <authorList>
            <person name="Jaros S."/>
            <person name="Januszkiewicz K."/>
            <person name="Wedrychowicz H."/>
        </authorList>
    </citation>
    <scope>NUCLEOTIDE SEQUENCE [LARGE SCALE GENOMIC DNA]</scope>
    <source>
        <strain evidence="2 3">CGMCC 1.12213</strain>
    </source>
</reference>
<proteinExistence type="predicted"/>
<protein>
    <submittedName>
        <fullName evidence="2">Gliding motility-associated C-terminal domain-containing protein</fullName>
    </submittedName>
</protein>
<organism evidence="2 3">
    <name type="scientific">Algibacter luteus</name>
    <dbReference type="NCBI Taxonomy" id="1178825"/>
    <lineage>
        <taxon>Bacteria</taxon>
        <taxon>Pseudomonadati</taxon>
        <taxon>Bacteroidota</taxon>
        <taxon>Flavobacteriia</taxon>
        <taxon>Flavobacteriales</taxon>
        <taxon>Flavobacteriaceae</taxon>
        <taxon>Algibacter</taxon>
    </lineage>
</organism>
<dbReference type="eggNOG" id="COG3209">
    <property type="taxonomic scope" value="Bacteria"/>
</dbReference>
<dbReference type="NCBIfam" id="TIGR01451">
    <property type="entry name" value="B_ant_repeat"/>
    <property type="match status" value="1"/>
</dbReference>